<protein>
    <submittedName>
        <fullName evidence="1">Uncharacterized protein</fullName>
    </submittedName>
</protein>
<dbReference type="EMBL" id="JH651384">
    <property type="protein sequence ID" value="EIJ33371.1"/>
    <property type="molecule type" value="Genomic_DNA"/>
</dbReference>
<dbReference type="Proteomes" id="UP000005317">
    <property type="component" value="Unassembled WGS sequence"/>
</dbReference>
<evidence type="ECO:0000313" key="1">
    <source>
        <dbReference type="EMBL" id="EIJ33371.1"/>
    </source>
</evidence>
<keyword evidence="2" id="KW-1185">Reference proteome</keyword>
<sequence length="107" mass="12234">MNTKKDYFYPTQSPKQGNMTMFNDEAALVALEKFSASTVKLHNDLQALYNKFYLLVGRLELLENKKQPPPTKTLPQTQIAKLHDAQVKAAEDFENGVGAYENHRRFS</sequence>
<name>A0A656H985_THINJ</name>
<reference evidence="2" key="1">
    <citation type="journal article" date="2011" name="Stand. Genomic Sci.">
        <title>Genome sequence of the filamentous, gliding Thiothrix nivea neotype strain (JP2(T)).</title>
        <authorList>
            <person name="Lapidus A."/>
            <person name="Nolan M."/>
            <person name="Lucas S."/>
            <person name="Glavina Del Rio T."/>
            <person name="Tice H."/>
            <person name="Cheng J.F."/>
            <person name="Tapia R."/>
            <person name="Han C."/>
            <person name="Goodwin L."/>
            <person name="Pitluck S."/>
            <person name="Liolios K."/>
            <person name="Pagani I."/>
            <person name="Ivanova N."/>
            <person name="Huntemann M."/>
            <person name="Mavromatis K."/>
            <person name="Mikhailova N."/>
            <person name="Pati A."/>
            <person name="Chen A."/>
            <person name="Palaniappan K."/>
            <person name="Land M."/>
            <person name="Brambilla E.M."/>
            <person name="Rohde M."/>
            <person name="Abt B."/>
            <person name="Verbarg S."/>
            <person name="Goker M."/>
            <person name="Bristow J."/>
            <person name="Eisen J.A."/>
            <person name="Markowitz V."/>
            <person name="Hugenholtz P."/>
            <person name="Kyrpides N.C."/>
            <person name="Klenk H.P."/>
            <person name="Woyke T."/>
        </authorList>
    </citation>
    <scope>NUCLEOTIDE SEQUENCE [LARGE SCALE GENOMIC DNA]</scope>
    <source>
        <strain evidence="2">ATCC 35100 / DSM 5205 / JP2</strain>
    </source>
</reference>
<proteinExistence type="predicted"/>
<accession>A0A656H985</accession>
<evidence type="ECO:0000313" key="2">
    <source>
        <dbReference type="Proteomes" id="UP000005317"/>
    </source>
</evidence>
<dbReference type="AlphaFoldDB" id="A0A656H985"/>
<organism evidence="1 2">
    <name type="scientific">Thiothrix nivea (strain ATCC 35100 / DSM 5205 / JP2)</name>
    <dbReference type="NCBI Taxonomy" id="870187"/>
    <lineage>
        <taxon>Bacteria</taxon>
        <taxon>Pseudomonadati</taxon>
        <taxon>Pseudomonadota</taxon>
        <taxon>Gammaproteobacteria</taxon>
        <taxon>Thiotrichales</taxon>
        <taxon>Thiotrichaceae</taxon>
        <taxon>Thiothrix</taxon>
    </lineage>
</organism>
<gene>
    <name evidence="1" type="ORF">Thini_0734</name>
</gene>
<dbReference type="RefSeq" id="WP_002707325.1">
    <property type="nucleotide sequence ID" value="NZ_JH651384.1"/>
</dbReference>